<feature type="non-terminal residue" evidence="3">
    <location>
        <position position="1"/>
    </location>
</feature>
<keyword evidence="2" id="KW-0812">Transmembrane</keyword>
<feature type="transmembrane region" description="Helical" evidence="2">
    <location>
        <begin position="6"/>
        <end position="31"/>
    </location>
</feature>
<dbReference type="Proteomes" id="UP000765507">
    <property type="component" value="Unassembled WGS sequence"/>
</dbReference>
<dbReference type="EMBL" id="JAHGAV010004863">
    <property type="protein sequence ID" value="KAG6920640.1"/>
    <property type="molecule type" value="Genomic_DNA"/>
</dbReference>
<feature type="compositionally biased region" description="Basic and acidic residues" evidence="1">
    <location>
        <begin position="37"/>
        <end position="47"/>
    </location>
</feature>
<gene>
    <name evidence="3" type="ORF">G0U57_015525</name>
</gene>
<keyword evidence="2" id="KW-1133">Transmembrane helix</keyword>
<sequence length="136" mass="14287">GAEEPGKLLGVGVACGLGVAVGFFLLGLCVIKLRGREPKPPRADARDLLNGSPAEHPADDGSLVYINLTTIPVDHKTPAARPPKGLQDGAAAAKAPLGPGEPEELHYASIDFSKLQCKWGQPPEAPDTDYSEVWLK</sequence>
<evidence type="ECO:0000256" key="2">
    <source>
        <dbReference type="SAM" id="Phobius"/>
    </source>
</evidence>
<dbReference type="AlphaFoldDB" id="A0A8T1RVM5"/>
<organism evidence="3 4">
    <name type="scientific">Chelydra serpentina</name>
    <name type="common">Snapping turtle</name>
    <name type="synonym">Testudo serpentina</name>
    <dbReference type="NCBI Taxonomy" id="8475"/>
    <lineage>
        <taxon>Eukaryota</taxon>
        <taxon>Metazoa</taxon>
        <taxon>Chordata</taxon>
        <taxon>Craniata</taxon>
        <taxon>Vertebrata</taxon>
        <taxon>Euteleostomi</taxon>
        <taxon>Archelosauria</taxon>
        <taxon>Testudinata</taxon>
        <taxon>Testudines</taxon>
        <taxon>Cryptodira</taxon>
        <taxon>Durocryptodira</taxon>
        <taxon>Americhelydia</taxon>
        <taxon>Chelydroidea</taxon>
        <taxon>Chelydridae</taxon>
        <taxon>Chelydra</taxon>
    </lineage>
</organism>
<comment type="caution">
    <text evidence="3">The sequence shown here is derived from an EMBL/GenBank/DDBJ whole genome shotgun (WGS) entry which is preliminary data.</text>
</comment>
<name>A0A8T1RVM5_CHESE</name>
<keyword evidence="4" id="KW-1185">Reference proteome</keyword>
<keyword evidence="2" id="KW-0472">Membrane</keyword>
<accession>A0A8T1RVM5</accession>
<protein>
    <submittedName>
        <fullName evidence="3">Uncharacterized protein</fullName>
    </submittedName>
</protein>
<feature type="compositionally biased region" description="Low complexity" evidence="1">
    <location>
        <begin position="89"/>
        <end position="100"/>
    </location>
</feature>
<evidence type="ECO:0000256" key="1">
    <source>
        <dbReference type="SAM" id="MobiDB-lite"/>
    </source>
</evidence>
<feature type="region of interest" description="Disordered" evidence="1">
    <location>
        <begin position="76"/>
        <end position="100"/>
    </location>
</feature>
<proteinExistence type="predicted"/>
<evidence type="ECO:0000313" key="4">
    <source>
        <dbReference type="Proteomes" id="UP000765507"/>
    </source>
</evidence>
<reference evidence="3 4" key="1">
    <citation type="journal article" date="2020" name="G3 (Bethesda)">
        <title>Draft Genome of the Common Snapping Turtle, Chelydra serpentina, a Model for Phenotypic Plasticity in Reptiles.</title>
        <authorList>
            <person name="Das D."/>
            <person name="Singh S.K."/>
            <person name="Bierstedt J."/>
            <person name="Erickson A."/>
            <person name="Galli G.L.J."/>
            <person name="Crossley D.A. 2nd"/>
            <person name="Rhen T."/>
        </authorList>
    </citation>
    <scope>NUCLEOTIDE SEQUENCE [LARGE SCALE GENOMIC DNA]</scope>
    <source>
        <strain evidence="3">KW</strain>
    </source>
</reference>
<feature type="region of interest" description="Disordered" evidence="1">
    <location>
        <begin position="37"/>
        <end position="60"/>
    </location>
</feature>
<evidence type="ECO:0000313" key="3">
    <source>
        <dbReference type="EMBL" id="KAG6920640.1"/>
    </source>
</evidence>